<evidence type="ECO:0000256" key="3">
    <source>
        <dbReference type="ARBA" id="ARBA00022630"/>
    </source>
</evidence>
<evidence type="ECO:0000256" key="1">
    <source>
        <dbReference type="ARBA" id="ARBA00022448"/>
    </source>
</evidence>
<evidence type="ECO:0000313" key="12">
    <source>
        <dbReference type="Proteomes" id="UP001446205"/>
    </source>
</evidence>
<evidence type="ECO:0000256" key="5">
    <source>
        <dbReference type="ARBA" id="ARBA00022692"/>
    </source>
</evidence>
<keyword evidence="3 10" id="KW-0285">Flavoprotein</keyword>
<feature type="transmembrane region" description="Helical" evidence="10">
    <location>
        <begin position="210"/>
        <end position="226"/>
    </location>
</feature>
<feature type="transmembrane region" description="Helical" evidence="10">
    <location>
        <begin position="259"/>
        <end position="279"/>
    </location>
</feature>
<feature type="transmembrane region" description="Helical" evidence="10">
    <location>
        <begin position="315"/>
        <end position="333"/>
    </location>
</feature>
<protein>
    <recommendedName>
        <fullName evidence="10">Ion-translocating oxidoreductase complex subunit D</fullName>
        <ecNumber evidence="10">7.-.-.-</ecNumber>
    </recommendedName>
    <alternativeName>
        <fullName evidence="10">Rnf electron transport complex subunit D</fullName>
    </alternativeName>
</protein>
<feature type="transmembrane region" description="Helical" evidence="10">
    <location>
        <begin position="121"/>
        <end position="139"/>
    </location>
</feature>
<accession>A0ABU9D3V2</accession>
<evidence type="ECO:0000313" key="11">
    <source>
        <dbReference type="EMBL" id="MEK8088250.1"/>
    </source>
</evidence>
<feature type="transmembrane region" description="Helical" evidence="10">
    <location>
        <begin position="233"/>
        <end position="253"/>
    </location>
</feature>
<comment type="subunit">
    <text evidence="10">The complex is composed of six subunits: RnfA, RnfB, RnfC, RnfD, RnfE and RnfG.</text>
</comment>
<keyword evidence="2 10" id="KW-0597">Phosphoprotein</keyword>
<evidence type="ECO:0000256" key="9">
    <source>
        <dbReference type="ARBA" id="ARBA00023136"/>
    </source>
</evidence>
<keyword evidence="6 10" id="KW-1278">Translocase</keyword>
<comment type="function">
    <text evidence="10">Part of a membrane-bound complex that couples electron transfer with translocation of ions across the membrane.</text>
</comment>
<dbReference type="Pfam" id="PF03116">
    <property type="entry name" value="NQR2_RnfD_RnfE"/>
    <property type="match status" value="1"/>
</dbReference>
<feature type="modified residue" description="FMN phosphoryl threonine" evidence="10">
    <location>
        <position position="177"/>
    </location>
</feature>
<comment type="caution">
    <text evidence="11">The sequence shown here is derived from an EMBL/GenBank/DDBJ whole genome shotgun (WGS) entry which is preliminary data.</text>
</comment>
<gene>
    <name evidence="11" type="primary">rsxD</name>
    <name evidence="10" type="synonym">rnfD</name>
    <name evidence="11" type="ORF">WOB96_00595</name>
</gene>
<dbReference type="InterPro" id="IPR004338">
    <property type="entry name" value="NqrB/RnfD"/>
</dbReference>
<keyword evidence="10" id="KW-1003">Cell membrane</keyword>
<feature type="transmembrane region" description="Helical" evidence="10">
    <location>
        <begin position="69"/>
        <end position="87"/>
    </location>
</feature>
<feature type="transmembrane region" description="Helical" evidence="10">
    <location>
        <begin position="291"/>
        <end position="309"/>
    </location>
</feature>
<evidence type="ECO:0000256" key="4">
    <source>
        <dbReference type="ARBA" id="ARBA00022643"/>
    </source>
</evidence>
<evidence type="ECO:0000256" key="7">
    <source>
        <dbReference type="ARBA" id="ARBA00022982"/>
    </source>
</evidence>
<feature type="transmembrane region" description="Helical" evidence="10">
    <location>
        <begin position="24"/>
        <end position="57"/>
    </location>
</feature>
<keyword evidence="7 10" id="KW-0249">Electron transport</keyword>
<evidence type="ECO:0000256" key="6">
    <source>
        <dbReference type="ARBA" id="ARBA00022967"/>
    </source>
</evidence>
<keyword evidence="1 10" id="KW-0813">Transport</keyword>
<keyword evidence="9 10" id="KW-0472">Membrane</keyword>
<organism evidence="11 12">
    <name type="scientific">Thermithiobacillus plumbiphilus</name>
    <dbReference type="NCBI Taxonomy" id="1729899"/>
    <lineage>
        <taxon>Bacteria</taxon>
        <taxon>Pseudomonadati</taxon>
        <taxon>Pseudomonadota</taxon>
        <taxon>Acidithiobacillia</taxon>
        <taxon>Acidithiobacillales</taxon>
        <taxon>Thermithiobacillaceae</taxon>
        <taxon>Thermithiobacillus</taxon>
    </lineage>
</organism>
<keyword evidence="8 10" id="KW-1133">Transmembrane helix</keyword>
<keyword evidence="5 10" id="KW-0812">Transmembrane</keyword>
<proteinExistence type="inferred from homology"/>
<evidence type="ECO:0000256" key="10">
    <source>
        <dbReference type="HAMAP-Rule" id="MF_00462"/>
    </source>
</evidence>
<dbReference type="EC" id="7.-.-.-" evidence="10"/>
<dbReference type="HAMAP" id="MF_00462">
    <property type="entry name" value="RsxD_RnfD"/>
    <property type="match status" value="1"/>
</dbReference>
<comment type="subcellular location">
    <subcellularLocation>
        <location evidence="10">Cell inner membrane</location>
        <topology evidence="10">Multi-pass membrane protein</topology>
    </subcellularLocation>
</comment>
<reference evidence="11 12" key="1">
    <citation type="submission" date="2024-04" db="EMBL/GenBank/DDBJ databases">
        <authorList>
            <person name="Abashina T."/>
            <person name="Shaikin A."/>
        </authorList>
    </citation>
    <scope>NUCLEOTIDE SEQUENCE [LARGE SCALE GENOMIC DNA]</scope>
    <source>
        <strain evidence="11 12">AAFK</strain>
    </source>
</reference>
<dbReference type="PANTHER" id="PTHR30578:SF0">
    <property type="entry name" value="ION-TRANSLOCATING OXIDOREDUCTASE COMPLEX SUBUNIT D"/>
    <property type="match status" value="1"/>
</dbReference>
<evidence type="ECO:0000256" key="2">
    <source>
        <dbReference type="ARBA" id="ARBA00022553"/>
    </source>
</evidence>
<dbReference type="NCBIfam" id="NF002011">
    <property type="entry name" value="PRK00816.1"/>
    <property type="match status" value="1"/>
</dbReference>
<comment type="similarity">
    <text evidence="10">Belongs to the NqrB/RnfD family.</text>
</comment>
<dbReference type="Proteomes" id="UP001446205">
    <property type="component" value="Unassembled WGS sequence"/>
</dbReference>
<dbReference type="NCBIfam" id="TIGR01946">
    <property type="entry name" value="rnfD"/>
    <property type="match status" value="1"/>
</dbReference>
<evidence type="ECO:0000256" key="8">
    <source>
        <dbReference type="ARBA" id="ARBA00022989"/>
    </source>
</evidence>
<dbReference type="RefSeq" id="WP_341369316.1">
    <property type="nucleotide sequence ID" value="NZ_JBBPCO010000001.1"/>
</dbReference>
<keyword evidence="4 10" id="KW-0288">FMN</keyword>
<name>A0ABU9D3V2_9PROT</name>
<keyword evidence="12" id="KW-1185">Reference proteome</keyword>
<keyword evidence="10" id="KW-0997">Cell inner membrane</keyword>
<dbReference type="InterPro" id="IPR011303">
    <property type="entry name" value="RnfD_bac"/>
</dbReference>
<comment type="cofactor">
    <cofactor evidence="10">
        <name>FMN</name>
        <dbReference type="ChEBI" id="CHEBI:58210"/>
    </cofactor>
</comment>
<dbReference type="PANTHER" id="PTHR30578">
    <property type="entry name" value="ELECTRON TRANSPORT COMPLEX PROTEIN RNFD"/>
    <property type="match status" value="1"/>
</dbReference>
<sequence length="347" mass="37099">MPLSTPSSPHIHGGSSVAQVMRRVIYALLPGILVATFLFGWVVPIQLILASATALLAEALMLRARKRPVGRFLGDYSAIVTGLLLALSIPAIVPWWITVLGVLFAIVLAKQLYGGLGYNPFNPAMVGYVVLLISFPRYLTQWPAVAPLGSPHALSFADSLAIIFGGGQVLDGISQATVLDFVKTELGRHHALSEIVSSHPGLFGTFSGSGNEWVAFAFLLGGLWMLQKRVISWHIPVAMLGSTALLALLFHLYAPETYAGPFFHLFGGGLMLGAFFIATDPVSSPTTPRGLLIYAAAIGALTYIIRTWGGYPDGVAFAVLLINMAVPMIDYYTRPTVYGHDNGGPAH</sequence>
<dbReference type="EMBL" id="JBBPCO010000001">
    <property type="protein sequence ID" value="MEK8088250.1"/>
    <property type="molecule type" value="Genomic_DNA"/>
</dbReference>